<name>A0A022RFQ2_ERYGU</name>
<evidence type="ECO:0000259" key="5">
    <source>
        <dbReference type="PROSITE" id="PS50089"/>
    </source>
</evidence>
<dbReference type="Pfam" id="PF13639">
    <property type="entry name" value="zf-RING_2"/>
    <property type="match status" value="1"/>
</dbReference>
<dbReference type="InterPro" id="IPR001841">
    <property type="entry name" value="Znf_RING"/>
</dbReference>
<dbReference type="AlphaFoldDB" id="A0A022RFQ2"/>
<evidence type="ECO:0000256" key="2">
    <source>
        <dbReference type="ARBA" id="ARBA00022771"/>
    </source>
</evidence>
<dbReference type="GO" id="GO:0061630">
    <property type="term" value="F:ubiquitin protein ligase activity"/>
    <property type="evidence" value="ECO:0000318"/>
    <property type="project" value="GO_Central"/>
</dbReference>
<gene>
    <name evidence="6" type="ORF">MIMGU_mgv1a022777mg</name>
</gene>
<dbReference type="CDD" id="cd16454">
    <property type="entry name" value="RING-H2_PA-TM-RING"/>
    <property type="match status" value="1"/>
</dbReference>
<accession>A0A022RFQ2</accession>
<dbReference type="SUPFAM" id="SSF57850">
    <property type="entry name" value="RING/U-box"/>
    <property type="match status" value="1"/>
</dbReference>
<dbReference type="InterPro" id="IPR051834">
    <property type="entry name" value="RING_finger_E3_ligase"/>
</dbReference>
<evidence type="ECO:0000256" key="4">
    <source>
        <dbReference type="PROSITE-ProRule" id="PRU00175"/>
    </source>
</evidence>
<dbReference type="Gene3D" id="3.30.40.10">
    <property type="entry name" value="Zinc/RING finger domain, C3HC4 (zinc finger)"/>
    <property type="match status" value="1"/>
</dbReference>
<protein>
    <recommendedName>
        <fullName evidence="5">RING-type domain-containing protein</fullName>
    </recommendedName>
</protein>
<keyword evidence="7" id="KW-1185">Reference proteome</keyword>
<proteinExistence type="predicted"/>
<reference evidence="6 7" key="1">
    <citation type="journal article" date="2013" name="Proc. Natl. Acad. Sci. U.S.A.">
        <title>Fine-scale variation in meiotic recombination in Mimulus inferred from population shotgun sequencing.</title>
        <authorList>
            <person name="Hellsten U."/>
            <person name="Wright K.M."/>
            <person name="Jenkins J."/>
            <person name="Shu S."/>
            <person name="Yuan Y."/>
            <person name="Wessler S.R."/>
            <person name="Schmutz J."/>
            <person name="Willis J.H."/>
            <person name="Rokhsar D.S."/>
        </authorList>
    </citation>
    <scope>NUCLEOTIDE SEQUENCE [LARGE SCALE GENOMIC DNA]</scope>
    <source>
        <strain evidence="7">cv. DUN x IM62</strain>
    </source>
</reference>
<dbReference type="PANTHER" id="PTHR45931">
    <property type="entry name" value="SI:CH211-59O9.10"/>
    <property type="match status" value="1"/>
</dbReference>
<keyword evidence="1" id="KW-0479">Metal-binding</keyword>
<dbReference type="EMBL" id="KI630476">
    <property type="protein sequence ID" value="EYU38844.1"/>
    <property type="molecule type" value="Genomic_DNA"/>
</dbReference>
<dbReference type="GO" id="GO:0006511">
    <property type="term" value="P:ubiquitin-dependent protein catabolic process"/>
    <property type="evidence" value="ECO:0000318"/>
    <property type="project" value="GO_Central"/>
</dbReference>
<feature type="domain" description="RING-type" evidence="5">
    <location>
        <begin position="234"/>
        <end position="275"/>
    </location>
</feature>
<dbReference type="SMART" id="SM00184">
    <property type="entry name" value="RING"/>
    <property type="match status" value="1"/>
</dbReference>
<dbReference type="PROSITE" id="PS50089">
    <property type="entry name" value="ZF_RING_2"/>
    <property type="match status" value="1"/>
</dbReference>
<evidence type="ECO:0000256" key="3">
    <source>
        <dbReference type="ARBA" id="ARBA00022833"/>
    </source>
</evidence>
<dbReference type="InterPro" id="IPR013083">
    <property type="entry name" value="Znf_RING/FYVE/PHD"/>
</dbReference>
<dbReference type="eggNOG" id="ENOG502T1NC">
    <property type="taxonomic scope" value="Eukaryota"/>
</dbReference>
<evidence type="ECO:0000313" key="6">
    <source>
        <dbReference type="EMBL" id="EYU38844.1"/>
    </source>
</evidence>
<evidence type="ECO:0000256" key="1">
    <source>
        <dbReference type="ARBA" id="ARBA00022723"/>
    </source>
</evidence>
<dbReference type="GO" id="GO:0008270">
    <property type="term" value="F:zinc ion binding"/>
    <property type="evidence" value="ECO:0007669"/>
    <property type="project" value="UniProtKB-KW"/>
</dbReference>
<keyword evidence="2 4" id="KW-0863">Zinc-finger</keyword>
<organism evidence="6 7">
    <name type="scientific">Erythranthe guttata</name>
    <name type="common">Yellow monkey flower</name>
    <name type="synonym">Mimulus guttatus</name>
    <dbReference type="NCBI Taxonomy" id="4155"/>
    <lineage>
        <taxon>Eukaryota</taxon>
        <taxon>Viridiplantae</taxon>
        <taxon>Streptophyta</taxon>
        <taxon>Embryophyta</taxon>
        <taxon>Tracheophyta</taxon>
        <taxon>Spermatophyta</taxon>
        <taxon>Magnoliopsida</taxon>
        <taxon>eudicotyledons</taxon>
        <taxon>Gunneridae</taxon>
        <taxon>Pentapetalae</taxon>
        <taxon>asterids</taxon>
        <taxon>lamiids</taxon>
        <taxon>Lamiales</taxon>
        <taxon>Phrymaceae</taxon>
        <taxon>Erythranthe</taxon>
    </lineage>
</organism>
<keyword evidence="3" id="KW-0862">Zinc</keyword>
<dbReference type="Proteomes" id="UP000030748">
    <property type="component" value="Unassembled WGS sequence"/>
</dbReference>
<dbReference type="PANTHER" id="PTHR45931:SF16">
    <property type="entry name" value="RING_U-BOX SUPERFAMILY PROTEIN"/>
    <property type="match status" value="1"/>
</dbReference>
<sequence>TLIFTILNSQIARLLKNNYLKRKKQRMMMGARTGFEYNYKFRVNDEIYPDEIIHLCGTQVFFFQIRTNFILTKKRLLDDDEEEDKEKDLMGSEIFETSFEDDGPEWLLQMTMSPRLETAYWMPAEESLLLASRALDFAKQTALNSPHPVDVVLVTVDLDVCTLQLEGETLDDAFGRAIREECLPPLYLWPHLSPRNRLLTIRRVDLDLRLFLRSGLPLIRVEDVDQGLSVMDTCSICLCNPTIGAQLSLLACGHSFHYHCIVRWLMKSHLCPVCRFHAHDFPIRKF</sequence>
<feature type="non-terminal residue" evidence="6">
    <location>
        <position position="1"/>
    </location>
</feature>
<evidence type="ECO:0000313" key="7">
    <source>
        <dbReference type="Proteomes" id="UP000030748"/>
    </source>
</evidence>